<accession>A0AAD2ALW8</accession>
<dbReference type="InterPro" id="IPR000944">
    <property type="entry name" value="Tscrpt_reg_Rrf2"/>
</dbReference>
<dbReference type="Proteomes" id="UP001190002">
    <property type="component" value="Unassembled WGS sequence"/>
</dbReference>
<dbReference type="NCBIfam" id="TIGR00738">
    <property type="entry name" value="rrf2_super"/>
    <property type="match status" value="1"/>
</dbReference>
<evidence type="ECO:0000313" key="4">
    <source>
        <dbReference type="Proteomes" id="UP001190002"/>
    </source>
</evidence>
<proteinExistence type="predicted"/>
<keyword evidence="5" id="KW-1185">Reference proteome</keyword>
<dbReference type="PANTHER" id="PTHR33221:SF4">
    <property type="entry name" value="HTH-TYPE TRANSCRIPTIONAL REPRESSOR NSRR"/>
    <property type="match status" value="1"/>
</dbReference>
<evidence type="ECO:0000256" key="1">
    <source>
        <dbReference type="ARBA" id="ARBA00023125"/>
    </source>
</evidence>
<dbReference type="PROSITE" id="PS51197">
    <property type="entry name" value="HTH_RRF2_2"/>
    <property type="match status" value="1"/>
</dbReference>
<gene>
    <name evidence="2" type="primary">nsrR</name>
    <name evidence="3" type="ORF">R77569_01329</name>
    <name evidence="2" type="ORF">R77591_02034</name>
</gene>
<dbReference type="Gene3D" id="1.10.10.10">
    <property type="entry name" value="Winged helix-like DNA-binding domain superfamily/Winged helix DNA-binding domain"/>
    <property type="match status" value="1"/>
</dbReference>
<dbReference type="Proteomes" id="UP001190452">
    <property type="component" value="Unassembled WGS sequence"/>
</dbReference>
<reference evidence="2 5" key="1">
    <citation type="submission" date="2023-07" db="EMBL/GenBank/DDBJ databases">
        <authorList>
            <person name="Peeters C."/>
        </authorList>
    </citation>
    <scope>NUCLEOTIDE SEQUENCE</scope>
    <source>
        <strain evidence="3 5">R-77569</strain>
        <strain evidence="2">R-77591</strain>
    </source>
</reference>
<organism evidence="2 4">
    <name type="scientific">Ralstonia mannitolilytica</name>
    <dbReference type="NCBI Taxonomy" id="105219"/>
    <lineage>
        <taxon>Bacteria</taxon>
        <taxon>Pseudomonadati</taxon>
        <taxon>Pseudomonadota</taxon>
        <taxon>Betaproteobacteria</taxon>
        <taxon>Burkholderiales</taxon>
        <taxon>Burkholderiaceae</taxon>
        <taxon>Ralstonia</taxon>
    </lineage>
</organism>
<evidence type="ECO:0000313" key="2">
    <source>
        <dbReference type="EMBL" id="CAJ0682809.1"/>
    </source>
</evidence>
<keyword evidence="1" id="KW-0238">DNA-binding</keyword>
<dbReference type="EMBL" id="CATVXE010000007">
    <property type="protein sequence ID" value="CAJ0682809.1"/>
    <property type="molecule type" value="Genomic_DNA"/>
</dbReference>
<comment type="caution">
    <text evidence="2">The sequence shown here is derived from an EMBL/GenBank/DDBJ whole genome shotgun (WGS) entry which is preliminary data.</text>
</comment>
<dbReference type="InterPro" id="IPR036388">
    <property type="entry name" value="WH-like_DNA-bd_sf"/>
</dbReference>
<dbReference type="SUPFAM" id="SSF46785">
    <property type="entry name" value="Winged helix' DNA-binding domain"/>
    <property type="match status" value="1"/>
</dbReference>
<evidence type="ECO:0000313" key="3">
    <source>
        <dbReference type="EMBL" id="CAJ0860304.1"/>
    </source>
</evidence>
<name>A0AAD2ALW8_9RALS</name>
<dbReference type="GO" id="GO:0005829">
    <property type="term" value="C:cytosol"/>
    <property type="evidence" value="ECO:0007669"/>
    <property type="project" value="TreeGrafter"/>
</dbReference>
<dbReference type="EMBL" id="CAUDKV010000004">
    <property type="protein sequence ID" value="CAJ0860304.1"/>
    <property type="molecule type" value="Genomic_DNA"/>
</dbReference>
<dbReference type="AlphaFoldDB" id="A0AAD2ALW8"/>
<dbReference type="PANTHER" id="PTHR33221">
    <property type="entry name" value="WINGED HELIX-TURN-HELIX TRANSCRIPTIONAL REGULATOR, RRF2 FAMILY"/>
    <property type="match status" value="1"/>
</dbReference>
<evidence type="ECO:0000313" key="5">
    <source>
        <dbReference type="Proteomes" id="UP001190452"/>
    </source>
</evidence>
<dbReference type="GO" id="GO:0003677">
    <property type="term" value="F:DNA binding"/>
    <property type="evidence" value="ECO:0007669"/>
    <property type="project" value="UniProtKB-KW"/>
</dbReference>
<protein>
    <submittedName>
        <fullName evidence="2">HTH-type transcriptional repressor NsrR</fullName>
    </submittedName>
</protein>
<dbReference type="GO" id="GO:0003700">
    <property type="term" value="F:DNA-binding transcription factor activity"/>
    <property type="evidence" value="ECO:0007669"/>
    <property type="project" value="TreeGrafter"/>
</dbReference>
<dbReference type="Pfam" id="PF02082">
    <property type="entry name" value="Rrf2"/>
    <property type="match status" value="1"/>
</dbReference>
<sequence>MFLQPAMRLTDYTDYALRTLIYVTVHPDELVTIQRIADTFGIPKNHLIKIVQQLGQDGFLRTVRGRAGGITLGRPAAEINLGDVVRATEPDFRMVECFHADDNHCVITRVCGLRGVLHAALQAYFDVLDRYSLQDLVDKPRAVSRVLGAATPLPMPVGRKAAPRA</sequence>
<dbReference type="InterPro" id="IPR036390">
    <property type="entry name" value="WH_DNA-bd_sf"/>
</dbReference>